<evidence type="ECO:0000313" key="3">
    <source>
        <dbReference type="Proteomes" id="UP001168990"/>
    </source>
</evidence>
<feature type="region of interest" description="Disordered" evidence="1">
    <location>
        <begin position="1"/>
        <end position="26"/>
    </location>
</feature>
<reference evidence="2" key="2">
    <citation type="submission" date="2023-03" db="EMBL/GenBank/DDBJ databases">
        <authorList>
            <person name="Inwood S.N."/>
            <person name="Skelly J.G."/>
            <person name="Guhlin J."/>
            <person name="Harrop T.W.R."/>
            <person name="Goldson S.G."/>
            <person name="Dearden P.K."/>
        </authorList>
    </citation>
    <scope>NUCLEOTIDE SEQUENCE</scope>
    <source>
        <strain evidence="2">Irish</strain>
        <tissue evidence="2">Whole body</tissue>
    </source>
</reference>
<evidence type="ECO:0000313" key="2">
    <source>
        <dbReference type="EMBL" id="KAK0171097.1"/>
    </source>
</evidence>
<protein>
    <submittedName>
        <fullName evidence="2">Uncharacterized protein</fullName>
    </submittedName>
</protein>
<accession>A0AA39FK60</accession>
<feature type="region of interest" description="Disordered" evidence="1">
    <location>
        <begin position="68"/>
        <end position="87"/>
    </location>
</feature>
<dbReference type="EMBL" id="JAQQBS010000003">
    <property type="protein sequence ID" value="KAK0171097.1"/>
    <property type="molecule type" value="Genomic_DNA"/>
</dbReference>
<evidence type="ECO:0000256" key="1">
    <source>
        <dbReference type="SAM" id="MobiDB-lite"/>
    </source>
</evidence>
<dbReference type="Proteomes" id="UP001168990">
    <property type="component" value="Unassembled WGS sequence"/>
</dbReference>
<gene>
    <name evidence="2" type="ORF">PV328_008858</name>
</gene>
<keyword evidence="3" id="KW-1185">Reference proteome</keyword>
<comment type="caution">
    <text evidence="2">The sequence shown here is derived from an EMBL/GenBank/DDBJ whole genome shotgun (WGS) entry which is preliminary data.</text>
</comment>
<organism evidence="2 3">
    <name type="scientific">Microctonus aethiopoides</name>
    <dbReference type="NCBI Taxonomy" id="144406"/>
    <lineage>
        <taxon>Eukaryota</taxon>
        <taxon>Metazoa</taxon>
        <taxon>Ecdysozoa</taxon>
        <taxon>Arthropoda</taxon>
        <taxon>Hexapoda</taxon>
        <taxon>Insecta</taxon>
        <taxon>Pterygota</taxon>
        <taxon>Neoptera</taxon>
        <taxon>Endopterygota</taxon>
        <taxon>Hymenoptera</taxon>
        <taxon>Apocrita</taxon>
        <taxon>Ichneumonoidea</taxon>
        <taxon>Braconidae</taxon>
        <taxon>Euphorinae</taxon>
        <taxon>Microctonus</taxon>
    </lineage>
</organism>
<name>A0AA39FK60_9HYME</name>
<dbReference type="AlphaFoldDB" id="A0AA39FK60"/>
<feature type="compositionally biased region" description="Basic and acidic residues" evidence="1">
    <location>
        <begin position="17"/>
        <end position="26"/>
    </location>
</feature>
<sequence length="174" mass="20171">MEDYESNNDYISAEDNNDGKTEHSNVNDDVFSTTMKQFYNTLMKQRKNLDRDDMENKYKPTNIMKSVIIGPSGQKCPPGQRPDSNGRCRRPIEIISYAQNTLRMEVKNDKQSSVTQSELEVTLDEIDITKHSNENTSKIEEDDTSTCRIKRNIIMAPKSETSRRDSKGRWRRVL</sequence>
<reference evidence="2" key="1">
    <citation type="journal article" date="2023" name="bioRxiv">
        <title>Scaffold-level genome assemblies of two parasitoid biocontrol wasps reveal the parthenogenesis mechanism and an associated novel virus.</title>
        <authorList>
            <person name="Inwood S."/>
            <person name="Skelly J."/>
            <person name="Guhlin J."/>
            <person name="Harrop T."/>
            <person name="Goldson S."/>
            <person name="Dearden P."/>
        </authorList>
    </citation>
    <scope>NUCLEOTIDE SEQUENCE</scope>
    <source>
        <strain evidence="2">Irish</strain>
        <tissue evidence="2">Whole body</tissue>
    </source>
</reference>
<proteinExistence type="predicted"/>